<name>A0A1X7HGH1_9BACL</name>
<protein>
    <submittedName>
        <fullName evidence="2">Uncharacterized protein</fullName>
    </submittedName>
</protein>
<dbReference type="AlphaFoldDB" id="A0A1X7HGH1"/>
<evidence type="ECO:0000313" key="2">
    <source>
        <dbReference type="EMBL" id="SMF85222.1"/>
    </source>
</evidence>
<proteinExistence type="predicted"/>
<sequence>MGSLSLLGILAVIHAILQITIPDIILSLKPCGVRTKEAVKIGGLITLPIGIILIIADLVIF</sequence>
<keyword evidence="3" id="KW-1185">Reference proteome</keyword>
<feature type="transmembrane region" description="Helical" evidence="1">
    <location>
        <begin position="38"/>
        <end position="60"/>
    </location>
</feature>
<feature type="transmembrane region" description="Helical" evidence="1">
    <location>
        <begin position="6"/>
        <end position="26"/>
    </location>
</feature>
<dbReference type="EMBL" id="LT840184">
    <property type="protein sequence ID" value="SMF85222.1"/>
    <property type="molecule type" value="Genomic_DNA"/>
</dbReference>
<keyword evidence="1" id="KW-1133">Transmembrane helix</keyword>
<gene>
    <name evidence="2" type="ORF">SAMN05661091_2932</name>
</gene>
<reference evidence="2 3" key="1">
    <citation type="submission" date="2017-04" db="EMBL/GenBank/DDBJ databases">
        <authorList>
            <person name="Afonso C.L."/>
            <person name="Miller P.J."/>
            <person name="Scott M.A."/>
            <person name="Spackman E."/>
            <person name="Goraichik I."/>
            <person name="Dimitrov K.M."/>
            <person name="Suarez D.L."/>
            <person name="Swayne D.E."/>
        </authorList>
    </citation>
    <scope>NUCLEOTIDE SEQUENCE [LARGE SCALE GENOMIC DNA]</scope>
    <source>
        <strain evidence="2 3">N3/975</strain>
    </source>
</reference>
<evidence type="ECO:0000313" key="3">
    <source>
        <dbReference type="Proteomes" id="UP000192940"/>
    </source>
</evidence>
<organism evidence="2 3">
    <name type="scientific">Paenibacillus uliginis N3/975</name>
    <dbReference type="NCBI Taxonomy" id="1313296"/>
    <lineage>
        <taxon>Bacteria</taxon>
        <taxon>Bacillati</taxon>
        <taxon>Bacillota</taxon>
        <taxon>Bacilli</taxon>
        <taxon>Bacillales</taxon>
        <taxon>Paenibacillaceae</taxon>
        <taxon>Paenibacillus</taxon>
    </lineage>
</organism>
<dbReference type="RefSeq" id="WP_208919856.1">
    <property type="nucleotide sequence ID" value="NZ_LT840184.1"/>
</dbReference>
<keyword evidence="1" id="KW-0812">Transmembrane</keyword>
<accession>A0A1X7HGH1</accession>
<evidence type="ECO:0000256" key="1">
    <source>
        <dbReference type="SAM" id="Phobius"/>
    </source>
</evidence>
<keyword evidence="1" id="KW-0472">Membrane</keyword>
<dbReference type="Proteomes" id="UP000192940">
    <property type="component" value="Chromosome I"/>
</dbReference>